<evidence type="ECO:0000313" key="5">
    <source>
        <dbReference type="EMBL" id="KAG7350965.1"/>
    </source>
</evidence>
<keyword evidence="6" id="KW-1185">Reference proteome</keyword>
<dbReference type="GO" id="GO:0005769">
    <property type="term" value="C:early endosome"/>
    <property type="evidence" value="ECO:0007669"/>
    <property type="project" value="TreeGrafter"/>
</dbReference>
<evidence type="ECO:0000256" key="1">
    <source>
        <dbReference type="ARBA" id="ARBA00022553"/>
    </source>
</evidence>
<feature type="compositionally biased region" description="Polar residues" evidence="2">
    <location>
        <begin position="211"/>
        <end position="249"/>
    </location>
</feature>
<dbReference type="InterPro" id="IPR045188">
    <property type="entry name" value="Boi1/Boi2-like"/>
</dbReference>
<protein>
    <submittedName>
        <fullName evidence="5">PH domain containing protein</fullName>
    </submittedName>
</protein>
<dbReference type="PROSITE" id="PS50003">
    <property type="entry name" value="PH_DOMAIN"/>
    <property type="match status" value="1"/>
</dbReference>
<reference evidence="5" key="1">
    <citation type="journal article" date="2021" name="Sci. Rep.">
        <title>Diploid genomic architecture of Nitzschia inconspicua, an elite biomass production diatom.</title>
        <authorList>
            <person name="Oliver A."/>
            <person name="Podell S."/>
            <person name="Pinowska A."/>
            <person name="Traller J.C."/>
            <person name="Smith S.R."/>
            <person name="McClure R."/>
            <person name="Beliaev A."/>
            <person name="Bohutskyi P."/>
            <person name="Hill E.A."/>
            <person name="Rabines A."/>
            <person name="Zheng H."/>
            <person name="Allen L.Z."/>
            <person name="Kuo A."/>
            <person name="Grigoriev I.V."/>
            <person name="Allen A.E."/>
            <person name="Hazlebeck D."/>
            <person name="Allen E.E."/>
        </authorList>
    </citation>
    <scope>NUCLEOTIDE SEQUENCE</scope>
    <source>
        <strain evidence="5">Hildebrandi</strain>
    </source>
</reference>
<dbReference type="Pfam" id="PF00169">
    <property type="entry name" value="PH"/>
    <property type="match status" value="1"/>
</dbReference>
<dbReference type="GO" id="GO:0001881">
    <property type="term" value="P:receptor recycling"/>
    <property type="evidence" value="ECO:0007669"/>
    <property type="project" value="TreeGrafter"/>
</dbReference>
<sequence>MSIVAADSHSHDHNHNHYNNNNINNTSVLDFLSFEAETCDIMATTTSSSYHQRPIRMQGVLWKRRDVFRNRWRPRWFVLHPEQQILTYYLLSGNGNHGSSESQQQQQPQQVSSNRRRTYSESSNISENTVDYDVVPRGTIYLLGSTVEANEALTRPDEELFVLSISDHEHATHVHLAARTREARAQWITHIRTVCCQSSSSSSSPRSHSRATTPNNRSTLRNTDMYTTPPRNSNNGIHRNNRTALSPSTPLYNQTLLESPSMMSHGTADNSVTASEWKMLYTDRLFENVPQDLQNQIETVLQTYLPHVDDLQNPNWKLRSSDANGIHCSVRRDVVTGQPLMRSIRQNTKHHPVEYLNLVWDLSKAMEYETNVRSQRLLKSYNANTSLVYKAYDPVWPTSPRDFATAAFWTLLQRSRPNAPEERALCALAVSCPQAEDAVVSDNVGDDDNTHVRGTLHVALNFWKTTPQGTYHARILSFQLNGRIPPTLTQTVLEQQSNLPRVMDTYLTKVKKEQPLQYKLEYTSIYNVMDQMKKNKNKEKDDIEHPNLDRTESKIASFQSVQHVLSSPLTVEKEAMVLLAPLALYKLLSIISIRYAALCFAVGFLLALQWTIRRHLLTVFRVLPKSQKQKLGNFFAKGSTSCRFNVDLKGVLRFLANEKEAGDDHIANEPEILISHILVRALGKAMSQLSHLAARQYTFMPPLYAVDVVFHDHKTSKAIWIDRPDEMTVQEIAEFFTRDQPLKTLWQTAMGPTCHIFTSPDSDHAQVDLDVVLERVPITVCVSGIRLEKENRQPSLCVAITILSTDIDECRAFAETVQKLIQFPEMLD</sequence>
<name>A0A9K3PKN2_9STRA</name>
<dbReference type="GO" id="GO:0042147">
    <property type="term" value="P:retrograde transport, endosome to Golgi"/>
    <property type="evidence" value="ECO:0007669"/>
    <property type="project" value="TreeGrafter"/>
</dbReference>
<dbReference type="GO" id="GO:0007032">
    <property type="term" value="P:endosome organization"/>
    <property type="evidence" value="ECO:0007669"/>
    <property type="project" value="TreeGrafter"/>
</dbReference>
<dbReference type="GO" id="GO:0008289">
    <property type="term" value="F:lipid binding"/>
    <property type="evidence" value="ECO:0007669"/>
    <property type="project" value="InterPro"/>
</dbReference>
<feature type="region of interest" description="Disordered" evidence="2">
    <location>
        <begin position="197"/>
        <end position="249"/>
    </location>
</feature>
<dbReference type="EMBL" id="JAGRRH010000018">
    <property type="protein sequence ID" value="KAG7350965.1"/>
    <property type="molecule type" value="Genomic_DNA"/>
</dbReference>
<dbReference type="GO" id="GO:0005802">
    <property type="term" value="C:trans-Golgi network"/>
    <property type="evidence" value="ECO:0007669"/>
    <property type="project" value="TreeGrafter"/>
</dbReference>
<reference evidence="5" key="2">
    <citation type="submission" date="2021-04" db="EMBL/GenBank/DDBJ databases">
        <authorList>
            <person name="Podell S."/>
        </authorList>
    </citation>
    <scope>NUCLEOTIDE SEQUENCE</scope>
    <source>
        <strain evidence="5">Hildebrandi</strain>
    </source>
</reference>
<evidence type="ECO:0000259" key="4">
    <source>
        <dbReference type="PROSITE" id="PS50003"/>
    </source>
</evidence>
<dbReference type="AlphaFoldDB" id="A0A9K3PKN2"/>
<feature type="transmembrane region" description="Helical" evidence="3">
    <location>
        <begin position="583"/>
        <end position="608"/>
    </location>
</feature>
<dbReference type="SMART" id="SM00233">
    <property type="entry name" value="PH"/>
    <property type="match status" value="1"/>
</dbReference>
<evidence type="ECO:0000256" key="3">
    <source>
        <dbReference type="SAM" id="Phobius"/>
    </source>
</evidence>
<gene>
    <name evidence="5" type="ORF">IV203_010325</name>
</gene>
<dbReference type="PANTHER" id="PTHR22902">
    <property type="entry name" value="SESQUIPEDALIAN"/>
    <property type="match status" value="1"/>
</dbReference>
<dbReference type="Proteomes" id="UP000693970">
    <property type="component" value="Unassembled WGS sequence"/>
</dbReference>
<dbReference type="GO" id="GO:0005829">
    <property type="term" value="C:cytosol"/>
    <property type="evidence" value="ECO:0007669"/>
    <property type="project" value="GOC"/>
</dbReference>
<accession>A0A9K3PKN2</accession>
<comment type="caution">
    <text evidence="5">The sequence shown here is derived from an EMBL/GenBank/DDBJ whole genome shotgun (WGS) entry which is preliminary data.</text>
</comment>
<proteinExistence type="predicted"/>
<feature type="region of interest" description="Disordered" evidence="2">
    <location>
        <begin position="96"/>
        <end position="125"/>
    </location>
</feature>
<keyword evidence="3" id="KW-0812">Transmembrane</keyword>
<feature type="domain" description="PH" evidence="4">
    <location>
        <begin position="54"/>
        <end position="196"/>
    </location>
</feature>
<keyword evidence="3" id="KW-0472">Membrane</keyword>
<dbReference type="PANTHER" id="PTHR22902:SF27">
    <property type="entry name" value="PLECKSTRIN HOMOLOGY DOMAIN-CONTAINING FAMILY A MEMBER 3"/>
    <property type="match status" value="1"/>
</dbReference>
<feature type="compositionally biased region" description="Low complexity" evidence="2">
    <location>
        <begin position="99"/>
        <end position="113"/>
    </location>
</feature>
<dbReference type="InterPro" id="IPR001849">
    <property type="entry name" value="PH_domain"/>
</dbReference>
<dbReference type="GO" id="GO:0055037">
    <property type="term" value="C:recycling endosome"/>
    <property type="evidence" value="ECO:0007669"/>
    <property type="project" value="TreeGrafter"/>
</dbReference>
<organism evidence="5 6">
    <name type="scientific">Nitzschia inconspicua</name>
    <dbReference type="NCBI Taxonomy" id="303405"/>
    <lineage>
        <taxon>Eukaryota</taxon>
        <taxon>Sar</taxon>
        <taxon>Stramenopiles</taxon>
        <taxon>Ochrophyta</taxon>
        <taxon>Bacillariophyta</taxon>
        <taxon>Bacillariophyceae</taxon>
        <taxon>Bacillariophycidae</taxon>
        <taxon>Bacillariales</taxon>
        <taxon>Bacillariaceae</taxon>
        <taxon>Nitzschia</taxon>
    </lineage>
</organism>
<evidence type="ECO:0000256" key="2">
    <source>
        <dbReference type="SAM" id="MobiDB-lite"/>
    </source>
</evidence>
<keyword evidence="1" id="KW-0597">Phosphoprotein</keyword>
<evidence type="ECO:0000313" key="6">
    <source>
        <dbReference type="Proteomes" id="UP000693970"/>
    </source>
</evidence>
<dbReference type="InterPro" id="IPR002913">
    <property type="entry name" value="START_lipid-bd_dom"/>
</dbReference>
<keyword evidence="3" id="KW-1133">Transmembrane helix</keyword>
<dbReference type="OrthoDB" id="48057at2759"/>
<dbReference type="CDD" id="cd00821">
    <property type="entry name" value="PH"/>
    <property type="match status" value="1"/>
</dbReference>
<dbReference type="Pfam" id="PF01852">
    <property type="entry name" value="START"/>
    <property type="match status" value="1"/>
</dbReference>